<gene>
    <name evidence="1" type="ORF">O6H91_16G073600</name>
</gene>
<dbReference type="Proteomes" id="UP001162992">
    <property type="component" value="Chromosome 16"/>
</dbReference>
<proteinExistence type="predicted"/>
<reference evidence="2" key="1">
    <citation type="journal article" date="2024" name="Proc. Natl. Acad. Sci. U.S.A.">
        <title>Extraordinary preservation of gene collinearity over three hundred million years revealed in homosporous lycophytes.</title>
        <authorList>
            <person name="Li C."/>
            <person name="Wickell D."/>
            <person name="Kuo L.Y."/>
            <person name="Chen X."/>
            <person name="Nie B."/>
            <person name="Liao X."/>
            <person name="Peng D."/>
            <person name="Ji J."/>
            <person name="Jenkins J."/>
            <person name="Williams M."/>
            <person name="Shu S."/>
            <person name="Plott C."/>
            <person name="Barry K."/>
            <person name="Rajasekar S."/>
            <person name="Grimwood J."/>
            <person name="Han X."/>
            <person name="Sun S."/>
            <person name="Hou Z."/>
            <person name="He W."/>
            <person name="Dai G."/>
            <person name="Sun C."/>
            <person name="Schmutz J."/>
            <person name="Leebens-Mack J.H."/>
            <person name="Li F.W."/>
            <person name="Wang L."/>
        </authorList>
    </citation>
    <scope>NUCLEOTIDE SEQUENCE [LARGE SCALE GENOMIC DNA]</scope>
    <source>
        <strain evidence="2">cv. PW_Plant_1</strain>
    </source>
</reference>
<accession>A0ACC2BDD2</accession>
<sequence>MVMDYTRCLHMRSLPSRLTLPFYLPWSILQYTAANIDVKVSPGLRLGLAFNKNSSRLFIQGSLIRDAPSTRHKKLVINCQSTIPDEYWKDGMNIFEDVRMRCSRDGGNIKEDLHQNSVWSTKISVKREDYHEDGKMKLPALVDGTSIPISLKKLKKQQQRKLQEAQCNRGVSTCSFSKAFSSMVYILRSLQNYTLPHFFDDDVQGLLSLVHREMQSSFLWLFQQVFACTPKLMISVMILLANFTVHSMGSNLIQQEVGATDYPCAVESVMVRSSRDKIRKTTDVVCELYASGSNIPLRFAAPTVREIDPMEQVSSFLSEFGSGNGKNKHLRVAGGNDGAGEGTEYFQRKPMYSEEDTKSLELRNSSDAAIHETVAGANDNHNNHHQLPSGFRGALQIPVAPITAKLESDNYECYDRTELAYQYALGLECANPMLLANYAQFLYVVRHDHDRAEACFERAVKMDPLDGEAMGRFAMFLWLARRDRLAADRIYKSAIAANPADPFHKGNYAHFLWHAQEEESYQQIRSVLSSDM</sequence>
<evidence type="ECO:0000313" key="2">
    <source>
        <dbReference type="Proteomes" id="UP001162992"/>
    </source>
</evidence>
<name>A0ACC2BDD2_DIPCM</name>
<organism evidence="1 2">
    <name type="scientific">Diphasiastrum complanatum</name>
    <name type="common">Issler's clubmoss</name>
    <name type="synonym">Lycopodium complanatum</name>
    <dbReference type="NCBI Taxonomy" id="34168"/>
    <lineage>
        <taxon>Eukaryota</taxon>
        <taxon>Viridiplantae</taxon>
        <taxon>Streptophyta</taxon>
        <taxon>Embryophyta</taxon>
        <taxon>Tracheophyta</taxon>
        <taxon>Lycopodiopsida</taxon>
        <taxon>Lycopodiales</taxon>
        <taxon>Lycopodiaceae</taxon>
        <taxon>Lycopodioideae</taxon>
        <taxon>Diphasiastrum</taxon>
    </lineage>
</organism>
<protein>
    <submittedName>
        <fullName evidence="1">Uncharacterized protein</fullName>
    </submittedName>
</protein>
<evidence type="ECO:0000313" key="1">
    <source>
        <dbReference type="EMBL" id="KAJ7527833.1"/>
    </source>
</evidence>
<comment type="caution">
    <text evidence="1">The sequence shown here is derived from an EMBL/GenBank/DDBJ whole genome shotgun (WGS) entry which is preliminary data.</text>
</comment>
<dbReference type="EMBL" id="CM055107">
    <property type="protein sequence ID" value="KAJ7527833.1"/>
    <property type="molecule type" value="Genomic_DNA"/>
</dbReference>
<keyword evidence="2" id="KW-1185">Reference proteome</keyword>